<feature type="compositionally biased region" description="Polar residues" evidence="1">
    <location>
        <begin position="125"/>
        <end position="134"/>
    </location>
</feature>
<name>A0A9N9YJF1_9HYPO</name>
<dbReference type="Pfam" id="PF20253">
    <property type="entry name" value="DUF6604"/>
    <property type="match status" value="1"/>
</dbReference>
<evidence type="ECO:0000313" key="4">
    <source>
        <dbReference type="Proteomes" id="UP000696573"/>
    </source>
</evidence>
<dbReference type="PANTHER" id="PTHR38795">
    <property type="entry name" value="DUF6604 DOMAIN-CONTAINING PROTEIN"/>
    <property type="match status" value="1"/>
</dbReference>
<dbReference type="EMBL" id="CABFNQ020000692">
    <property type="protein sequence ID" value="CAH0023410.1"/>
    <property type="molecule type" value="Genomic_DNA"/>
</dbReference>
<gene>
    <name evidence="3" type="ORF">CRHIZ90672A_00010854</name>
</gene>
<evidence type="ECO:0000313" key="3">
    <source>
        <dbReference type="EMBL" id="CAH0023410.1"/>
    </source>
</evidence>
<organism evidence="3 4">
    <name type="scientific">Clonostachys rhizophaga</name>
    <dbReference type="NCBI Taxonomy" id="160324"/>
    <lineage>
        <taxon>Eukaryota</taxon>
        <taxon>Fungi</taxon>
        <taxon>Dikarya</taxon>
        <taxon>Ascomycota</taxon>
        <taxon>Pezizomycotina</taxon>
        <taxon>Sordariomycetes</taxon>
        <taxon>Hypocreomycetidae</taxon>
        <taxon>Hypocreales</taxon>
        <taxon>Bionectriaceae</taxon>
        <taxon>Clonostachys</taxon>
    </lineage>
</organism>
<dbReference type="InterPro" id="IPR046539">
    <property type="entry name" value="DUF6604"/>
</dbReference>
<feature type="compositionally biased region" description="Basic and acidic residues" evidence="1">
    <location>
        <begin position="240"/>
        <end position="252"/>
    </location>
</feature>
<dbReference type="Proteomes" id="UP000696573">
    <property type="component" value="Unassembled WGS sequence"/>
</dbReference>
<evidence type="ECO:0000259" key="2">
    <source>
        <dbReference type="Pfam" id="PF20253"/>
    </source>
</evidence>
<dbReference type="PANTHER" id="PTHR38795:SF1">
    <property type="entry name" value="DUF6604 DOMAIN-CONTAINING PROTEIN"/>
    <property type="match status" value="1"/>
</dbReference>
<sequence>MLLDEETSHLTNAIDKVAVTERLQKTLPLKAQCSLQPEVPSRRVPPRSFHSLNTPATLFTLFPSETDNFLPVIPTGILSPDDSHGNPKKISSIYRQYKNDTDSLASWLASTARHHGYPLAPLLRSSGNTSTAKSTGRLKGKARREAHNAGPKPAKYIIPLHDFTQLANFIAKKRQRIDVPSSLISTLNRLNTLRAGFAKLLAQHGQAFNSESEARHQHFVNALKDVRSILQPHPSVETEEQSKPASEDEKAPKPPGGGLMNRFSALSVDEPSQDFLERFAKECDHAARPSQLVDDVSVFEADLEKAEEELMFLCSALLRDSNEIRSYIHPMWPHKETTWDPGAFSVSTNVAIYHSAADLLMKLSLSWRRPKEDRCS</sequence>
<accession>A0A9N9YJF1</accession>
<protein>
    <recommendedName>
        <fullName evidence="2">DUF6604 domain-containing protein</fullName>
    </recommendedName>
</protein>
<proteinExistence type="predicted"/>
<feature type="region of interest" description="Disordered" evidence="1">
    <location>
        <begin position="120"/>
        <end position="153"/>
    </location>
</feature>
<keyword evidence="4" id="KW-1185">Reference proteome</keyword>
<comment type="caution">
    <text evidence="3">The sequence shown here is derived from an EMBL/GenBank/DDBJ whole genome shotgun (WGS) entry which is preliminary data.</text>
</comment>
<evidence type="ECO:0000256" key="1">
    <source>
        <dbReference type="SAM" id="MobiDB-lite"/>
    </source>
</evidence>
<dbReference type="AlphaFoldDB" id="A0A9N9YJF1"/>
<feature type="domain" description="DUF6604" evidence="2">
    <location>
        <begin position="95"/>
        <end position="352"/>
    </location>
</feature>
<dbReference type="OrthoDB" id="5238236at2759"/>
<feature type="region of interest" description="Disordered" evidence="1">
    <location>
        <begin position="234"/>
        <end position="261"/>
    </location>
</feature>
<reference evidence="3" key="1">
    <citation type="submission" date="2021-10" db="EMBL/GenBank/DDBJ databases">
        <authorList>
            <person name="Piombo E."/>
        </authorList>
    </citation>
    <scope>NUCLEOTIDE SEQUENCE</scope>
</reference>